<dbReference type="InterPro" id="IPR000866">
    <property type="entry name" value="AhpC/TSA"/>
</dbReference>
<dbReference type="Proteomes" id="UP001319827">
    <property type="component" value="Chromosome"/>
</dbReference>
<gene>
    <name evidence="3" type="ORF">DESUT3_01200</name>
</gene>
<keyword evidence="1" id="KW-0732">Signal</keyword>
<proteinExistence type="predicted"/>
<feature type="signal peptide" evidence="1">
    <location>
        <begin position="1"/>
        <end position="23"/>
    </location>
</feature>
<evidence type="ECO:0000259" key="2">
    <source>
        <dbReference type="PROSITE" id="PS51352"/>
    </source>
</evidence>
<dbReference type="SUPFAM" id="SSF52833">
    <property type="entry name" value="Thioredoxin-like"/>
    <property type="match status" value="1"/>
</dbReference>
<reference evidence="3 4" key="1">
    <citation type="journal article" date="2016" name="C (Basel)">
        <title>Selective Growth of and Electricity Production by Marine Exoelectrogenic Bacteria in Self-Aggregated Hydrogel of Microbially Reduced Graphene Oxide.</title>
        <authorList>
            <person name="Yoshida N."/>
            <person name="Goto Y."/>
            <person name="Miyata Y."/>
        </authorList>
    </citation>
    <scope>NUCLEOTIDE SEQUENCE [LARGE SCALE GENOMIC DNA]</scope>
    <source>
        <strain evidence="3 4">NIT-T3</strain>
    </source>
</reference>
<name>A0ABM8HR80_9BACT</name>
<evidence type="ECO:0000313" key="3">
    <source>
        <dbReference type="EMBL" id="BCR03051.1"/>
    </source>
</evidence>
<dbReference type="EMBL" id="AP024355">
    <property type="protein sequence ID" value="BCR03051.1"/>
    <property type="molecule type" value="Genomic_DNA"/>
</dbReference>
<feature type="chain" id="PRO_5047435479" evidence="1">
    <location>
        <begin position="24"/>
        <end position="165"/>
    </location>
</feature>
<dbReference type="RefSeq" id="WP_221250532.1">
    <property type="nucleotide sequence ID" value="NZ_AP024355.1"/>
</dbReference>
<keyword evidence="4" id="KW-1185">Reference proteome</keyword>
<sequence length="165" mass="18435">MKKTALALLTLLSILALPPLSLALEKGTAAPDFELPSLEGKKVRLSDFKGQIILLKLATTWCPTCKQQSNEFRQAADDLEKNNVAVVEVFLQDSEEMIREYFKGQESTVPIVKLIDNGPARKAYNVYLIPRVLLIDQDFKIQRDGSLITAYDLTRRIEKLAAGSN</sequence>
<feature type="domain" description="Thioredoxin" evidence="2">
    <location>
        <begin position="24"/>
        <end position="162"/>
    </location>
</feature>
<dbReference type="CDD" id="cd02966">
    <property type="entry name" value="TlpA_like_family"/>
    <property type="match status" value="1"/>
</dbReference>
<dbReference type="Pfam" id="PF00578">
    <property type="entry name" value="AhpC-TSA"/>
    <property type="match status" value="1"/>
</dbReference>
<evidence type="ECO:0000313" key="4">
    <source>
        <dbReference type="Proteomes" id="UP001319827"/>
    </source>
</evidence>
<accession>A0ABM8HR80</accession>
<dbReference type="PANTHER" id="PTHR42852">
    <property type="entry name" value="THIOL:DISULFIDE INTERCHANGE PROTEIN DSBE"/>
    <property type="match status" value="1"/>
</dbReference>
<dbReference type="InterPro" id="IPR036249">
    <property type="entry name" value="Thioredoxin-like_sf"/>
</dbReference>
<dbReference type="PROSITE" id="PS51352">
    <property type="entry name" value="THIOREDOXIN_2"/>
    <property type="match status" value="1"/>
</dbReference>
<organism evidence="3 4">
    <name type="scientific">Desulfuromonas versatilis</name>
    <dbReference type="NCBI Taxonomy" id="2802975"/>
    <lineage>
        <taxon>Bacteria</taxon>
        <taxon>Pseudomonadati</taxon>
        <taxon>Thermodesulfobacteriota</taxon>
        <taxon>Desulfuromonadia</taxon>
        <taxon>Desulfuromonadales</taxon>
        <taxon>Desulfuromonadaceae</taxon>
        <taxon>Desulfuromonas</taxon>
    </lineage>
</organism>
<dbReference type="PANTHER" id="PTHR42852:SF13">
    <property type="entry name" value="PROTEIN DIPZ"/>
    <property type="match status" value="1"/>
</dbReference>
<dbReference type="InterPro" id="IPR050553">
    <property type="entry name" value="Thioredoxin_ResA/DsbE_sf"/>
</dbReference>
<protein>
    <submittedName>
        <fullName evidence="3">Thiol:disulfide interchange protein tlpA</fullName>
    </submittedName>
</protein>
<evidence type="ECO:0000256" key="1">
    <source>
        <dbReference type="SAM" id="SignalP"/>
    </source>
</evidence>
<reference evidence="3 4" key="2">
    <citation type="journal article" date="2021" name="Int. J. Syst. Evol. Microbiol.">
        <title>Isolation and Polyphasic Characterization of Desulfuromonas versatilis sp. Nov., an Electrogenic Bacteria Capable of Versatile Metabolism Isolated from a Graphene Oxide-Reducing Enrichment Culture.</title>
        <authorList>
            <person name="Xie L."/>
            <person name="Yoshida N."/>
            <person name="Ishii S."/>
            <person name="Meng L."/>
        </authorList>
    </citation>
    <scope>NUCLEOTIDE SEQUENCE [LARGE SCALE GENOMIC DNA]</scope>
    <source>
        <strain evidence="3 4">NIT-T3</strain>
    </source>
</reference>
<dbReference type="InterPro" id="IPR013766">
    <property type="entry name" value="Thioredoxin_domain"/>
</dbReference>
<dbReference type="Gene3D" id="3.40.30.10">
    <property type="entry name" value="Glutaredoxin"/>
    <property type="match status" value="1"/>
</dbReference>